<dbReference type="Proteomes" id="UP000238205">
    <property type="component" value="Unassembled WGS sequence"/>
</dbReference>
<reference evidence="4 5" key="1">
    <citation type="submission" date="2018-03" db="EMBL/GenBank/DDBJ databases">
        <title>Genomic Encyclopedia of Archaeal and Bacterial Type Strains, Phase II (KMG-II): from individual species to whole genera.</title>
        <authorList>
            <person name="Goeker M."/>
        </authorList>
    </citation>
    <scope>NUCLEOTIDE SEQUENCE [LARGE SCALE GENOMIC DNA]</scope>
    <source>
        <strain evidence="4 5">DSM 13175</strain>
    </source>
</reference>
<name>A0A2T0W6Z9_9LACT</name>
<keyword evidence="1" id="KW-0805">Transcription regulation</keyword>
<dbReference type="Pfam" id="PF08220">
    <property type="entry name" value="HTH_DeoR"/>
    <property type="match status" value="1"/>
</dbReference>
<dbReference type="SUPFAM" id="SSF100950">
    <property type="entry name" value="NagB/RpiA/CoA transferase-like"/>
    <property type="match status" value="1"/>
</dbReference>
<comment type="caution">
    <text evidence="4">The sequence shown here is derived from an EMBL/GenBank/DDBJ whole genome shotgun (WGS) entry which is preliminary data.</text>
</comment>
<dbReference type="PANTHER" id="PTHR30363">
    <property type="entry name" value="HTH-TYPE TRANSCRIPTIONAL REGULATOR SRLR-RELATED"/>
    <property type="match status" value="1"/>
</dbReference>
<dbReference type="RefSeq" id="WP_106193259.1">
    <property type="nucleotide sequence ID" value="NZ_PVTO01000011.1"/>
</dbReference>
<dbReference type="InterPro" id="IPR037171">
    <property type="entry name" value="NagB/RpiA_transferase-like"/>
</dbReference>
<dbReference type="AlphaFoldDB" id="A0A2T0W6Z9"/>
<evidence type="ECO:0000256" key="2">
    <source>
        <dbReference type="ARBA" id="ARBA00023163"/>
    </source>
</evidence>
<keyword evidence="2" id="KW-0804">Transcription</keyword>
<dbReference type="OrthoDB" id="9798651at2"/>
<dbReference type="GO" id="GO:0003700">
    <property type="term" value="F:DNA-binding transcription factor activity"/>
    <property type="evidence" value="ECO:0007669"/>
    <property type="project" value="InterPro"/>
</dbReference>
<dbReference type="InterPro" id="IPR014036">
    <property type="entry name" value="DeoR-like_C"/>
</dbReference>
<dbReference type="SUPFAM" id="SSF46785">
    <property type="entry name" value="Winged helix' DNA-binding domain"/>
    <property type="match status" value="1"/>
</dbReference>
<dbReference type="PROSITE" id="PS51000">
    <property type="entry name" value="HTH_DEOR_2"/>
    <property type="match status" value="1"/>
</dbReference>
<organism evidence="4 5">
    <name type="scientific">Alkalibacterium olivapovliticus</name>
    <dbReference type="NCBI Taxonomy" id="99907"/>
    <lineage>
        <taxon>Bacteria</taxon>
        <taxon>Bacillati</taxon>
        <taxon>Bacillota</taxon>
        <taxon>Bacilli</taxon>
        <taxon>Lactobacillales</taxon>
        <taxon>Carnobacteriaceae</taxon>
        <taxon>Alkalibacterium</taxon>
    </lineage>
</organism>
<keyword evidence="5" id="KW-1185">Reference proteome</keyword>
<dbReference type="InterPro" id="IPR036390">
    <property type="entry name" value="WH_DNA-bd_sf"/>
</dbReference>
<gene>
    <name evidence="4" type="ORF">CLV38_11131</name>
</gene>
<dbReference type="InterPro" id="IPR001034">
    <property type="entry name" value="DeoR_HTH"/>
</dbReference>
<dbReference type="Pfam" id="PF00455">
    <property type="entry name" value="DeoRC"/>
    <property type="match status" value="1"/>
</dbReference>
<evidence type="ECO:0000313" key="5">
    <source>
        <dbReference type="Proteomes" id="UP000238205"/>
    </source>
</evidence>
<proteinExistence type="predicted"/>
<dbReference type="PRINTS" id="PR00037">
    <property type="entry name" value="HTHLACR"/>
</dbReference>
<evidence type="ECO:0000256" key="1">
    <source>
        <dbReference type="ARBA" id="ARBA00023015"/>
    </source>
</evidence>
<dbReference type="PANTHER" id="PTHR30363:SF44">
    <property type="entry name" value="AGA OPERON TRANSCRIPTIONAL REPRESSOR-RELATED"/>
    <property type="match status" value="1"/>
</dbReference>
<feature type="domain" description="HTH deoR-type" evidence="3">
    <location>
        <begin position="3"/>
        <end position="58"/>
    </location>
</feature>
<dbReference type="InterPro" id="IPR036388">
    <property type="entry name" value="WH-like_DNA-bd_sf"/>
</dbReference>
<dbReference type="InterPro" id="IPR050313">
    <property type="entry name" value="Carb_Metab_HTH_regulators"/>
</dbReference>
<dbReference type="SMART" id="SM01134">
    <property type="entry name" value="DeoRC"/>
    <property type="match status" value="1"/>
</dbReference>
<dbReference type="Gene3D" id="1.10.10.10">
    <property type="entry name" value="Winged helix-like DNA-binding domain superfamily/Winged helix DNA-binding domain"/>
    <property type="match status" value="1"/>
</dbReference>
<dbReference type="EMBL" id="PVTO01000011">
    <property type="protein sequence ID" value="PRY82481.1"/>
    <property type="molecule type" value="Genomic_DNA"/>
</dbReference>
<protein>
    <submittedName>
        <fullName evidence="4">DeoR/GlpR family transcriptional regulator of sugar metabolism</fullName>
    </submittedName>
</protein>
<dbReference type="SMART" id="SM00420">
    <property type="entry name" value="HTH_DEOR"/>
    <property type="match status" value="1"/>
</dbReference>
<evidence type="ECO:0000313" key="4">
    <source>
        <dbReference type="EMBL" id="PRY82481.1"/>
    </source>
</evidence>
<dbReference type="Gene3D" id="3.40.50.1360">
    <property type="match status" value="1"/>
</dbReference>
<evidence type="ECO:0000259" key="3">
    <source>
        <dbReference type="PROSITE" id="PS51000"/>
    </source>
</evidence>
<accession>A0A2T0W6Z9</accession>
<sequence>MFTEDRHKKIIEVLNDQGSVTVNELTSLLKFSPATIRSDLNYLNENKQLIRTHGGATTIQSSPSKAKIEENFQSRKKENHKYKVEIAKKAFDYIQNDSCIVLDASSTAYELALLINDSSLRLMILTNGLNNVNLLKTNPNITTIIIGGVVKGTSNAIEGVLGSHILKSVNIDMAFLSAHAFSLADGLTDFNLYEVELKRKMVEEAKQVYALIDSSKLEKSSIASFASSKDVDLFITNLKTIDPSLKQQYTDSSIHLV</sequence>